<dbReference type="InterPro" id="IPR003660">
    <property type="entry name" value="HAMP_dom"/>
</dbReference>
<keyword evidence="2" id="KW-1003">Cell membrane</keyword>
<dbReference type="InterPro" id="IPR004090">
    <property type="entry name" value="Chemotax_Me-accpt_rcpt"/>
</dbReference>
<comment type="caution">
    <text evidence="15">The sequence shown here is derived from an EMBL/GenBank/DDBJ whole genome shotgun (WGS) entry which is preliminary data.</text>
</comment>
<dbReference type="PANTHER" id="PTHR32089:SF114">
    <property type="entry name" value="METHYL-ACCEPTING CHEMOTAXIS PROTEIN MCPB"/>
    <property type="match status" value="1"/>
</dbReference>
<dbReference type="Proteomes" id="UP000435910">
    <property type="component" value="Unassembled WGS sequence"/>
</dbReference>
<dbReference type="Gene3D" id="1.10.8.500">
    <property type="entry name" value="HAMP domain in histidine kinase"/>
    <property type="match status" value="1"/>
</dbReference>
<dbReference type="PANTHER" id="PTHR32089">
    <property type="entry name" value="METHYL-ACCEPTING CHEMOTAXIS PROTEIN MCPB"/>
    <property type="match status" value="1"/>
</dbReference>
<proteinExistence type="inferred from homology"/>
<dbReference type="Pfam" id="PF00672">
    <property type="entry name" value="HAMP"/>
    <property type="match status" value="1"/>
</dbReference>
<keyword evidence="4" id="KW-0145">Chemotaxis</keyword>
<evidence type="ECO:0000256" key="1">
    <source>
        <dbReference type="ARBA" id="ARBA00004429"/>
    </source>
</evidence>
<protein>
    <recommendedName>
        <fullName evidence="17">Methyl-accepting chemotaxis protein</fullName>
    </recommendedName>
</protein>
<evidence type="ECO:0008006" key="17">
    <source>
        <dbReference type="Google" id="ProtNLM"/>
    </source>
</evidence>
<evidence type="ECO:0000259" key="13">
    <source>
        <dbReference type="PROSITE" id="PS50111"/>
    </source>
</evidence>
<comment type="subcellular location">
    <subcellularLocation>
        <location evidence="1">Cell inner membrane</location>
        <topology evidence="1">Multi-pass membrane protein</topology>
    </subcellularLocation>
</comment>
<feature type="domain" description="Methyl-accepting transducer" evidence="13">
    <location>
        <begin position="407"/>
        <end position="643"/>
    </location>
</feature>
<dbReference type="Pfam" id="PF00015">
    <property type="entry name" value="MCPsignal"/>
    <property type="match status" value="1"/>
</dbReference>
<keyword evidence="8 12" id="KW-0472">Membrane</keyword>
<dbReference type="SUPFAM" id="SSF103190">
    <property type="entry name" value="Sensory domain-like"/>
    <property type="match status" value="1"/>
</dbReference>
<dbReference type="GO" id="GO:0004888">
    <property type="term" value="F:transmembrane signaling receptor activity"/>
    <property type="evidence" value="ECO:0007669"/>
    <property type="project" value="InterPro"/>
</dbReference>
<dbReference type="Pfam" id="PF02743">
    <property type="entry name" value="dCache_1"/>
    <property type="match status" value="1"/>
</dbReference>
<dbReference type="SMART" id="SM00319">
    <property type="entry name" value="TarH"/>
    <property type="match status" value="1"/>
</dbReference>
<dbReference type="AlphaFoldDB" id="A0A8B5YG28"/>
<dbReference type="Gene3D" id="1.10.287.950">
    <property type="entry name" value="Methyl-accepting chemotaxis protein"/>
    <property type="match status" value="1"/>
</dbReference>
<keyword evidence="6 12" id="KW-0812">Transmembrane</keyword>
<evidence type="ECO:0000313" key="15">
    <source>
        <dbReference type="EMBL" id="TWL31542.1"/>
    </source>
</evidence>
<dbReference type="PRINTS" id="PR00260">
    <property type="entry name" value="CHEMTRNSDUCR"/>
</dbReference>
<dbReference type="SMART" id="SM00304">
    <property type="entry name" value="HAMP"/>
    <property type="match status" value="1"/>
</dbReference>
<evidence type="ECO:0000259" key="14">
    <source>
        <dbReference type="PROSITE" id="PS50885"/>
    </source>
</evidence>
<accession>A0A8B5YG28</accession>
<dbReference type="EMBL" id="NILC01000010">
    <property type="protein sequence ID" value="TWL31542.1"/>
    <property type="molecule type" value="Genomic_DNA"/>
</dbReference>
<feature type="domain" description="HAMP" evidence="14">
    <location>
        <begin position="336"/>
        <end position="388"/>
    </location>
</feature>
<dbReference type="SUPFAM" id="SSF58104">
    <property type="entry name" value="Methyl-accepting chemotaxis protein (MCP) signaling domain"/>
    <property type="match status" value="1"/>
</dbReference>
<feature type="transmembrane region" description="Helical" evidence="12">
    <location>
        <begin position="312"/>
        <end position="335"/>
    </location>
</feature>
<dbReference type="FunFam" id="1.10.287.950:FF:000001">
    <property type="entry name" value="Methyl-accepting chemotaxis sensory transducer"/>
    <property type="match status" value="1"/>
</dbReference>
<evidence type="ECO:0000256" key="4">
    <source>
        <dbReference type="ARBA" id="ARBA00022500"/>
    </source>
</evidence>
<evidence type="ECO:0000256" key="7">
    <source>
        <dbReference type="ARBA" id="ARBA00022989"/>
    </source>
</evidence>
<reference evidence="15 16" key="1">
    <citation type="submission" date="2019-06" db="EMBL/GenBank/DDBJ databases">
        <title>Genome sequence analysis of &gt;100 Bacillus licheniformis strains suggests intrinsic resistance to this species.</title>
        <authorList>
            <person name="Wels M."/>
            <person name="Siezen R.J."/>
            <person name="Johansen E."/>
            <person name="Stuer-Lauridsen B."/>
            <person name="Bjerre K."/>
            <person name="Nielsen B.K.K."/>
        </authorList>
    </citation>
    <scope>NUCLEOTIDE SEQUENCE [LARGE SCALE GENOMIC DNA]</scope>
    <source>
        <strain evidence="15 16">BAC-16736</strain>
    </source>
</reference>
<keyword evidence="5" id="KW-0997">Cell inner membrane</keyword>
<dbReference type="InterPro" id="IPR004089">
    <property type="entry name" value="MCPsignal_dom"/>
</dbReference>
<dbReference type="GO" id="GO:0007165">
    <property type="term" value="P:signal transduction"/>
    <property type="evidence" value="ECO:0007669"/>
    <property type="project" value="UniProtKB-KW"/>
</dbReference>
<dbReference type="Gene3D" id="3.30.450.20">
    <property type="entry name" value="PAS domain"/>
    <property type="match status" value="2"/>
</dbReference>
<dbReference type="PROSITE" id="PS50111">
    <property type="entry name" value="CHEMOTAXIS_TRANSDUC_2"/>
    <property type="match status" value="1"/>
</dbReference>
<dbReference type="SMART" id="SM00283">
    <property type="entry name" value="MA"/>
    <property type="match status" value="1"/>
</dbReference>
<evidence type="ECO:0000256" key="3">
    <source>
        <dbReference type="ARBA" id="ARBA00022481"/>
    </source>
</evidence>
<sequence>MPDAWAGKRSNFPLFLFKKQTPSPIKVEKGESHMKKLLNWMKRPSISKKLIFSFIFILTIPILVLSVTSYFTASSTLEDEILRSAKDNIDELNDIIQQDIGSKETSIAYFSEWIDQKAYKEKGQTAIKQRFEQFAKQNPDVELVFTGSEDSVYAQYPNAPLPDGYDPVERDWYKQAVQEKGKTIVTEPYKSASTGHMVVTIAKQNKDGSGVVALDLNIDKLIKSANSISIGKTGYAFIIGEGKTYVAHPKIKAGTDAEADLTEQMFSKESGLFTFNEKGKEKKTVFTTNKLTGWKIGGKMNTAEIKDAAQPVLHMAVMTLAGAIILGGILVYFIVRAISKPLNQLVSSAKSISEGDLTQKIDVRSKDEFGQLGTSFNEMADSLRSLISTIQESVDNVASSSEQLTASADQTSKATEHITLAIERFSSGAESQSEKVEESSQRLSQMNEKLNEIAGVSESITESSGKSTEIAETGGELVQQTVGQMNSINRSVKQAEQVVKGLEAKSKDITAILRVINGIADQTNLLALNAAIEAARAGESGRGFSVVAEEVRKLAAQSAGSAKEIEALIQDIVKEIEHSLNMFKSVNQEVQSGLEITEETESSFKHIYDMTNEIAGKLQTMNAAVEHLSTGSHEISDAVEEIADVSRESSAGIQDIAASAEEQLASMEEISSSAATLEQMAEELRDLTKKFKI</sequence>
<comment type="similarity">
    <text evidence="10">Belongs to the methyl-accepting chemotaxis (MCP) protein family.</text>
</comment>
<dbReference type="InterPro" id="IPR029151">
    <property type="entry name" value="Sensor-like_sf"/>
</dbReference>
<evidence type="ECO:0000256" key="5">
    <source>
        <dbReference type="ARBA" id="ARBA00022519"/>
    </source>
</evidence>
<gene>
    <name evidence="15" type="ORF">CHCC16736_0710</name>
</gene>
<dbReference type="FunFam" id="1.10.8.500:FF:000002">
    <property type="entry name" value="Methyl-accepting chemotaxis protein"/>
    <property type="match status" value="1"/>
</dbReference>
<dbReference type="CDD" id="cd11386">
    <property type="entry name" value="MCP_signal"/>
    <property type="match status" value="1"/>
</dbReference>
<evidence type="ECO:0000256" key="9">
    <source>
        <dbReference type="ARBA" id="ARBA00023224"/>
    </source>
</evidence>
<dbReference type="GO" id="GO:0005886">
    <property type="term" value="C:plasma membrane"/>
    <property type="evidence" value="ECO:0007669"/>
    <property type="project" value="UniProtKB-SubCell"/>
</dbReference>
<keyword evidence="9 11" id="KW-0807">Transducer</keyword>
<evidence type="ECO:0000256" key="6">
    <source>
        <dbReference type="ARBA" id="ARBA00022692"/>
    </source>
</evidence>
<evidence type="ECO:0000256" key="11">
    <source>
        <dbReference type="PROSITE-ProRule" id="PRU00284"/>
    </source>
</evidence>
<evidence type="ECO:0000313" key="16">
    <source>
        <dbReference type="Proteomes" id="UP000435910"/>
    </source>
</evidence>
<evidence type="ECO:0000256" key="8">
    <source>
        <dbReference type="ARBA" id="ARBA00023136"/>
    </source>
</evidence>
<dbReference type="CDD" id="cd12912">
    <property type="entry name" value="PDC2_MCP_like"/>
    <property type="match status" value="1"/>
</dbReference>
<evidence type="ECO:0000256" key="10">
    <source>
        <dbReference type="ARBA" id="ARBA00029447"/>
    </source>
</evidence>
<keyword evidence="3" id="KW-0488">Methylation</keyword>
<dbReference type="CDD" id="cd18773">
    <property type="entry name" value="PDC1_HK_sensor"/>
    <property type="match status" value="1"/>
</dbReference>
<keyword evidence="7 12" id="KW-1133">Transmembrane helix</keyword>
<dbReference type="InterPro" id="IPR003122">
    <property type="entry name" value="Tar_rcpt_lig-bd"/>
</dbReference>
<organism evidence="15 16">
    <name type="scientific">Bacillus licheniformis</name>
    <dbReference type="NCBI Taxonomy" id="1402"/>
    <lineage>
        <taxon>Bacteria</taxon>
        <taxon>Bacillati</taxon>
        <taxon>Bacillota</taxon>
        <taxon>Bacilli</taxon>
        <taxon>Bacillales</taxon>
        <taxon>Bacillaceae</taxon>
        <taxon>Bacillus</taxon>
    </lineage>
</organism>
<evidence type="ECO:0000256" key="12">
    <source>
        <dbReference type="SAM" id="Phobius"/>
    </source>
</evidence>
<dbReference type="PROSITE" id="PS50885">
    <property type="entry name" value="HAMP"/>
    <property type="match status" value="1"/>
</dbReference>
<dbReference type="GO" id="GO:0006935">
    <property type="term" value="P:chemotaxis"/>
    <property type="evidence" value="ECO:0007669"/>
    <property type="project" value="UniProtKB-KW"/>
</dbReference>
<dbReference type="InterPro" id="IPR033479">
    <property type="entry name" value="dCache_1"/>
</dbReference>
<feature type="transmembrane region" description="Helical" evidence="12">
    <location>
        <begin position="50"/>
        <end position="71"/>
    </location>
</feature>
<dbReference type="CDD" id="cd06225">
    <property type="entry name" value="HAMP"/>
    <property type="match status" value="1"/>
</dbReference>
<name>A0A8B5YG28_BACLI</name>
<evidence type="ECO:0000256" key="2">
    <source>
        <dbReference type="ARBA" id="ARBA00022475"/>
    </source>
</evidence>